<evidence type="ECO:0000313" key="4">
    <source>
        <dbReference type="EMBL" id="CAD5224028.1"/>
    </source>
</evidence>
<evidence type="ECO:0000313" key="5">
    <source>
        <dbReference type="Proteomes" id="UP000614601"/>
    </source>
</evidence>
<organism evidence="4 5">
    <name type="scientific">Bursaphelenchus okinawaensis</name>
    <dbReference type="NCBI Taxonomy" id="465554"/>
    <lineage>
        <taxon>Eukaryota</taxon>
        <taxon>Metazoa</taxon>
        <taxon>Ecdysozoa</taxon>
        <taxon>Nematoda</taxon>
        <taxon>Chromadorea</taxon>
        <taxon>Rhabditida</taxon>
        <taxon>Tylenchina</taxon>
        <taxon>Tylenchomorpha</taxon>
        <taxon>Aphelenchoidea</taxon>
        <taxon>Aphelenchoididae</taxon>
        <taxon>Bursaphelenchus</taxon>
    </lineage>
</organism>
<dbReference type="InterPro" id="IPR013087">
    <property type="entry name" value="Znf_C2H2_type"/>
</dbReference>
<proteinExistence type="predicted"/>
<reference evidence="4" key="1">
    <citation type="submission" date="2020-09" db="EMBL/GenBank/DDBJ databases">
        <authorList>
            <person name="Kikuchi T."/>
        </authorList>
    </citation>
    <scope>NUCLEOTIDE SEQUENCE</scope>
    <source>
        <strain evidence="4">SH1</strain>
    </source>
</reference>
<dbReference type="InterPro" id="IPR052797">
    <property type="entry name" value="RegFact_GeneExpr_CellDeath"/>
</dbReference>
<feature type="compositionally biased region" description="Polar residues" evidence="2">
    <location>
        <begin position="255"/>
        <end position="264"/>
    </location>
</feature>
<keyword evidence="1" id="KW-0863">Zinc-finger</keyword>
<dbReference type="GO" id="GO:0008270">
    <property type="term" value="F:zinc ion binding"/>
    <property type="evidence" value="ECO:0007669"/>
    <property type="project" value="UniProtKB-KW"/>
</dbReference>
<feature type="compositionally biased region" description="Low complexity" evidence="2">
    <location>
        <begin position="223"/>
        <end position="240"/>
    </location>
</feature>
<dbReference type="SMART" id="SM00355">
    <property type="entry name" value="ZnF_C2H2"/>
    <property type="match status" value="2"/>
</dbReference>
<gene>
    <name evidence="4" type="ORF">BOKJ2_LOCUS10798</name>
</gene>
<feature type="compositionally biased region" description="Low complexity" evidence="2">
    <location>
        <begin position="265"/>
        <end position="285"/>
    </location>
</feature>
<comment type="caution">
    <text evidence="4">The sequence shown here is derived from an EMBL/GenBank/DDBJ whole genome shotgun (WGS) entry which is preliminary data.</text>
</comment>
<evidence type="ECO:0000256" key="1">
    <source>
        <dbReference type="PROSITE-ProRule" id="PRU00042"/>
    </source>
</evidence>
<accession>A0A811L9S1</accession>
<evidence type="ECO:0000256" key="2">
    <source>
        <dbReference type="SAM" id="MobiDB-lite"/>
    </source>
</evidence>
<dbReference type="PANTHER" id="PTHR33936">
    <property type="entry name" value="PROTEIN CBG17840"/>
    <property type="match status" value="1"/>
</dbReference>
<dbReference type="Proteomes" id="UP000614601">
    <property type="component" value="Unassembled WGS sequence"/>
</dbReference>
<protein>
    <recommendedName>
        <fullName evidence="3">C2H2-type domain-containing protein</fullName>
    </recommendedName>
</protein>
<dbReference type="EMBL" id="CAJFDH010000005">
    <property type="protein sequence ID" value="CAD5224028.1"/>
    <property type="molecule type" value="Genomic_DNA"/>
</dbReference>
<dbReference type="PROSITE" id="PS50157">
    <property type="entry name" value="ZINC_FINGER_C2H2_2"/>
    <property type="match status" value="1"/>
</dbReference>
<dbReference type="PANTHER" id="PTHR33936:SF24">
    <property type="entry name" value="C2H2-TYPE DOMAIN-CONTAINING PROTEIN"/>
    <property type="match status" value="1"/>
</dbReference>
<feature type="region of interest" description="Disordered" evidence="2">
    <location>
        <begin position="223"/>
        <end position="297"/>
    </location>
</feature>
<dbReference type="Proteomes" id="UP000783686">
    <property type="component" value="Unassembled WGS sequence"/>
</dbReference>
<dbReference type="OrthoDB" id="5872776at2759"/>
<feature type="domain" description="C2H2-type" evidence="3">
    <location>
        <begin position="25"/>
        <end position="54"/>
    </location>
</feature>
<dbReference type="EMBL" id="CAJFCW020000005">
    <property type="protein sequence ID" value="CAG9119431.1"/>
    <property type="molecule type" value="Genomic_DNA"/>
</dbReference>
<keyword evidence="1" id="KW-0479">Metal-binding</keyword>
<dbReference type="AlphaFoldDB" id="A0A811L9S1"/>
<name>A0A811L9S1_9BILA</name>
<keyword evidence="1" id="KW-0862">Zinc</keyword>
<evidence type="ECO:0000259" key="3">
    <source>
        <dbReference type="PROSITE" id="PS50157"/>
    </source>
</evidence>
<sequence>MNQLVYNNIISVMEAQDISSQPKKYTCSHEKCGYQTNKLFNFQRHRKIHEKKAQLREMAAQAAAQGHLRDGSPAAKIQRLESLQIECSQAGCPFTCEHIEDFIDHVQSTHEKDLKFIAREFADKPSLEAFMKSLQDRTACQLMLSRTFDNEVSESFELCCAHSGQYRRSVNGGVERTTNRSGIYCTFYLNVTVIDGTIKVRGCESHFGHRIDYNDLNTLYNNNNNIPNSSTQLTPNTTSTPTPPTPTMPTALQMKPSTPMSLQLSGSVKTDDSTTSSISPDSSRSSRSHNISPLRDDMVKVETKEELLQDPVVKRDFNSELRRVALDLQTEAELFMESEGQLAEQEFSQIEKASTAIIEILRRARSRPQPTVALNNNTQVNSFPSSTPQINAAILQNHQQIQQLQQVLRDSQMASQNSRPSLTSAVPMLNQQPLLSSIPQLNLLLSAAAAQRPVYGQPMLNQNNIASNVLTSLATSIQQQNQTGLLAVSQGQQTAVVPPQPQLTGNGLGLLQGQNQRFEELVRKAIIELDSQRRNTCGQCHRKDPLVQNGAERTIWLECQRCNLKFHGQCLSNTQCVKCKDNMV</sequence>
<keyword evidence="5" id="KW-1185">Reference proteome</keyword>